<accession>A0A7Z0WDC1</accession>
<organism evidence="2 3">
    <name type="scientific">Actinophytocola xinjiangensis</name>
    <dbReference type="NCBI Taxonomy" id="485602"/>
    <lineage>
        <taxon>Bacteria</taxon>
        <taxon>Bacillati</taxon>
        <taxon>Actinomycetota</taxon>
        <taxon>Actinomycetes</taxon>
        <taxon>Pseudonocardiales</taxon>
        <taxon>Pseudonocardiaceae</taxon>
    </lineage>
</organism>
<proteinExistence type="predicted"/>
<reference evidence="2 3" key="1">
    <citation type="submission" date="2016-12" db="EMBL/GenBank/DDBJ databases">
        <title>The draft genome sequence of Actinophytocola xinjiangensis.</title>
        <authorList>
            <person name="Wang W."/>
            <person name="Yuan L."/>
        </authorList>
    </citation>
    <scope>NUCLEOTIDE SEQUENCE [LARGE SCALE GENOMIC DNA]</scope>
    <source>
        <strain evidence="2 3">CGMCC 4.4663</strain>
    </source>
</reference>
<evidence type="ECO:0000313" key="2">
    <source>
        <dbReference type="EMBL" id="OLF04734.1"/>
    </source>
</evidence>
<dbReference type="EMBL" id="MSIF01000039">
    <property type="protein sequence ID" value="OLF04734.1"/>
    <property type="molecule type" value="Genomic_DNA"/>
</dbReference>
<dbReference type="AlphaFoldDB" id="A0A7Z0WDC1"/>
<gene>
    <name evidence="2" type="ORF">BLA60_39655</name>
</gene>
<comment type="caution">
    <text evidence="2">The sequence shown here is derived from an EMBL/GenBank/DDBJ whole genome shotgun (WGS) entry which is preliminary data.</text>
</comment>
<dbReference type="Proteomes" id="UP000185696">
    <property type="component" value="Unassembled WGS sequence"/>
</dbReference>
<protein>
    <submittedName>
        <fullName evidence="2">Uncharacterized protein</fullName>
    </submittedName>
</protein>
<evidence type="ECO:0000256" key="1">
    <source>
        <dbReference type="SAM" id="MobiDB-lite"/>
    </source>
</evidence>
<keyword evidence="3" id="KW-1185">Reference proteome</keyword>
<feature type="region of interest" description="Disordered" evidence="1">
    <location>
        <begin position="416"/>
        <end position="435"/>
    </location>
</feature>
<sequence length="921" mass="97720">MVRDHGNVSERLAFGVTTGPGSRCWPLTPGDPACPVAVGPAGADPTDAATALAALAGLVADGGVQAAGAGVDLGGGFTSARLADAPGDRRDAVLAALRVVDGERLGDRSSVLVALFGLSATKRVGAAAHTAISEGRWAALRLASAASDLLGPEQLERVLALRAPEGTDPFPRGDASTLARHLALVLDRYPKPRRLALVESLWRHVCDELAHRRDLAALADSQATDQLDGLRARHREHLDEPLLRQLGTGTTLAQAARWRPPRWWTAAELGRLLHDAIAATALLRFARTLAAEGLVVAARRHRAELVAADACLTDRERSEASDRSAAHPARPGRYLHDLLGPLRPGRTFTDRTERHVRQRVALARDYGVVVQDAVVGVLYGLDENDRLYECWDACRPWRGERLAQWRAAAGFTRSPWEWEQPPLPDAHPDGPKGTLAERLTPGTDPVAAERPHDLLWLADLADALAPCFGHRTAEVTHRRLVPGLSHDPLVAPAPADPSADSVPLAAAGVAQLVAFGATPPPRCASWDALVEAVSADTAVAEASVGAFPVPPELSTVDRMTLPGTSLVVELGRDPRQLAAWSGYMGNCIGDHWYADDARAGRCVLLALRDGGRLVANVDLRRRGTGWHVEELRARFNDPVEPDLERAVTTWVAGLTAVVPEVTVVPEPPPVRATGGTRRPTGLPAELVRALTTAVEHELARPRVGAARRVYATLLDGDGDFDEQAAVVALKRTRPQRLAELVAAALERGVGPLWRASGVRPLAAAVASVPGRERLGALSGPLPRSSRTLVRRPAIAPAYAMDVVALAIRRAIGTADLARAVASAVARDPTPELVCATVIAATCTESTVDVVRVTEPGATAVPGFPATDLFTDGPWRHALPAAAELGAPVEVFEQRVAEKGLLAPAALLGRGGWPALWARAHR</sequence>
<name>A0A7Z0WDC1_9PSEU</name>
<evidence type="ECO:0000313" key="3">
    <source>
        <dbReference type="Proteomes" id="UP000185696"/>
    </source>
</evidence>